<comment type="similarity">
    <text evidence="1">Belongs to the short-chain dehydrogenases/reductases (SDR) family.</text>
</comment>
<dbReference type="PRINTS" id="PR00080">
    <property type="entry name" value="SDRFAMILY"/>
</dbReference>
<dbReference type="EMBL" id="JBHUCP010000045">
    <property type="protein sequence ID" value="MFD1534820.1"/>
    <property type="molecule type" value="Genomic_DNA"/>
</dbReference>
<keyword evidence="5" id="KW-1185">Reference proteome</keyword>
<gene>
    <name evidence="4" type="ORF">ACFSCY_35935</name>
</gene>
<dbReference type="Proteomes" id="UP001597145">
    <property type="component" value="Unassembled WGS sequence"/>
</dbReference>
<dbReference type="Gene3D" id="3.40.50.720">
    <property type="entry name" value="NAD(P)-binding Rossmann-like Domain"/>
    <property type="match status" value="1"/>
</dbReference>
<dbReference type="InterPro" id="IPR057326">
    <property type="entry name" value="KR_dom"/>
</dbReference>
<reference evidence="5" key="1">
    <citation type="journal article" date="2019" name="Int. J. Syst. Evol. Microbiol.">
        <title>The Global Catalogue of Microorganisms (GCM) 10K type strain sequencing project: providing services to taxonomists for standard genome sequencing and annotation.</title>
        <authorList>
            <consortium name="The Broad Institute Genomics Platform"/>
            <consortium name="The Broad Institute Genome Sequencing Center for Infectious Disease"/>
            <person name="Wu L."/>
            <person name="Ma J."/>
        </authorList>
    </citation>
    <scope>NUCLEOTIDE SEQUENCE [LARGE SCALE GENOMIC DNA]</scope>
    <source>
        <strain evidence="5">JCM 12165</strain>
    </source>
</reference>
<dbReference type="InterPro" id="IPR036291">
    <property type="entry name" value="NAD(P)-bd_dom_sf"/>
</dbReference>
<accession>A0ABW4FWE1</accession>
<dbReference type="InterPro" id="IPR020904">
    <property type="entry name" value="Sc_DH/Rdtase_CS"/>
</dbReference>
<dbReference type="InterPro" id="IPR002347">
    <property type="entry name" value="SDR_fam"/>
</dbReference>
<name>A0ABW4FWE1_9PSEU</name>
<evidence type="ECO:0000259" key="3">
    <source>
        <dbReference type="SMART" id="SM00822"/>
    </source>
</evidence>
<protein>
    <submittedName>
        <fullName evidence="4">SDR family NAD(P)-dependent oxidoreductase</fullName>
    </submittedName>
</protein>
<dbReference type="Pfam" id="PF13561">
    <property type="entry name" value="adh_short_C2"/>
    <property type="match status" value="1"/>
</dbReference>
<sequence length="266" mass="27124">MIDLSGKTALVTGGSRGIGRATALTLARAGSTVVVADRSDALRTDGASTSDLIRAAGGRAESLLLDVSSSAAVDAVFDDVAARHGIDILVNNAGVLSPGSVTETSDDAWRSLFSVNVDGTFFCMRAALRHMVPAGRGGKVINVASISGLRANPGFAGYCAAKGAMVNLTRQAGIDYAPHGINVNAVAPGFVETDMTAIYDAPIRRALEAQTPNGKWATAQQIADTILFLSCGLSDHLCGEVVAVDGGWLVGTPVVVERVTAAGGIA</sequence>
<keyword evidence="2" id="KW-0560">Oxidoreductase</keyword>
<dbReference type="SMART" id="SM00822">
    <property type="entry name" value="PKS_KR"/>
    <property type="match status" value="1"/>
</dbReference>
<evidence type="ECO:0000313" key="4">
    <source>
        <dbReference type="EMBL" id="MFD1534820.1"/>
    </source>
</evidence>
<evidence type="ECO:0000256" key="2">
    <source>
        <dbReference type="ARBA" id="ARBA00023002"/>
    </source>
</evidence>
<dbReference type="SUPFAM" id="SSF51735">
    <property type="entry name" value="NAD(P)-binding Rossmann-fold domains"/>
    <property type="match status" value="1"/>
</dbReference>
<dbReference type="PANTHER" id="PTHR42760">
    <property type="entry name" value="SHORT-CHAIN DEHYDROGENASES/REDUCTASES FAMILY MEMBER"/>
    <property type="match status" value="1"/>
</dbReference>
<proteinExistence type="inferred from homology"/>
<dbReference type="CDD" id="cd05233">
    <property type="entry name" value="SDR_c"/>
    <property type="match status" value="1"/>
</dbReference>
<feature type="domain" description="Ketoreductase" evidence="3">
    <location>
        <begin position="7"/>
        <end position="189"/>
    </location>
</feature>
<evidence type="ECO:0000256" key="1">
    <source>
        <dbReference type="ARBA" id="ARBA00006484"/>
    </source>
</evidence>
<dbReference type="PROSITE" id="PS00061">
    <property type="entry name" value="ADH_SHORT"/>
    <property type="match status" value="1"/>
</dbReference>
<dbReference type="PRINTS" id="PR00081">
    <property type="entry name" value="GDHRDH"/>
</dbReference>
<comment type="caution">
    <text evidence="4">The sequence shown here is derived from an EMBL/GenBank/DDBJ whole genome shotgun (WGS) entry which is preliminary data.</text>
</comment>
<dbReference type="RefSeq" id="WP_343982556.1">
    <property type="nucleotide sequence ID" value="NZ_BAAAJG010000015.1"/>
</dbReference>
<organism evidence="4 5">
    <name type="scientific">Pseudonocardia aurantiaca</name>
    <dbReference type="NCBI Taxonomy" id="75290"/>
    <lineage>
        <taxon>Bacteria</taxon>
        <taxon>Bacillati</taxon>
        <taxon>Actinomycetota</taxon>
        <taxon>Actinomycetes</taxon>
        <taxon>Pseudonocardiales</taxon>
        <taxon>Pseudonocardiaceae</taxon>
        <taxon>Pseudonocardia</taxon>
    </lineage>
</organism>
<evidence type="ECO:0000313" key="5">
    <source>
        <dbReference type="Proteomes" id="UP001597145"/>
    </source>
</evidence>
<dbReference type="PANTHER" id="PTHR42760:SF133">
    <property type="entry name" value="3-OXOACYL-[ACYL-CARRIER-PROTEIN] REDUCTASE"/>
    <property type="match status" value="1"/>
</dbReference>